<comment type="caution">
    <text evidence="1">The sequence shown here is derived from an EMBL/GenBank/DDBJ whole genome shotgun (WGS) entry which is preliminary data.</text>
</comment>
<sequence>NPGTKFQKLFVKEEIEAICDNSIFDVFSKGNK</sequence>
<evidence type="ECO:0000313" key="1">
    <source>
        <dbReference type="EMBL" id="TKI94206.1"/>
    </source>
</evidence>
<gene>
    <name evidence="1" type="ORF">FC699_16130</name>
</gene>
<evidence type="ECO:0000313" key="2">
    <source>
        <dbReference type="Proteomes" id="UP000305222"/>
    </source>
</evidence>
<reference evidence="1 2" key="1">
    <citation type="journal article" date="2019" name="Environ. Microbiol.">
        <title>An active ?-lactamase is a part of an orchestrated cell wall stress resistance network of Bacillus subtilis and related rhizosphere species.</title>
        <authorList>
            <person name="Bucher T."/>
            <person name="Keren-Paz A."/>
            <person name="Hausser J."/>
            <person name="Olender T."/>
            <person name="Cytryn E."/>
            <person name="Kolodkin-Gal I."/>
        </authorList>
    </citation>
    <scope>NUCLEOTIDE SEQUENCE [LARGE SCALE GENOMIC DNA]</scope>
    <source>
        <strain evidence="1 2">I5</strain>
    </source>
</reference>
<name>A0A4U3AY52_9BACI</name>
<dbReference type="Proteomes" id="UP000305222">
    <property type="component" value="Unassembled WGS sequence"/>
</dbReference>
<dbReference type="AlphaFoldDB" id="A0A4U3AY52"/>
<accession>A0A4U3AY52</accession>
<dbReference type="EMBL" id="SZON01000748">
    <property type="protein sequence ID" value="TKI94206.1"/>
    <property type="molecule type" value="Genomic_DNA"/>
</dbReference>
<proteinExistence type="predicted"/>
<feature type="non-terminal residue" evidence="1">
    <location>
        <position position="1"/>
    </location>
</feature>
<organism evidence="1 2">
    <name type="scientific">Bacillus wiedmannii</name>
    <dbReference type="NCBI Taxonomy" id="1890302"/>
    <lineage>
        <taxon>Bacteria</taxon>
        <taxon>Bacillati</taxon>
        <taxon>Bacillota</taxon>
        <taxon>Bacilli</taxon>
        <taxon>Bacillales</taxon>
        <taxon>Bacillaceae</taxon>
        <taxon>Bacillus</taxon>
        <taxon>Bacillus cereus group</taxon>
    </lineage>
</organism>
<protein>
    <submittedName>
        <fullName evidence="1">SseB family protein</fullName>
    </submittedName>
</protein>